<protein>
    <submittedName>
        <fullName evidence="1">Uncharacterized protein</fullName>
    </submittedName>
</protein>
<dbReference type="AlphaFoldDB" id="A0A091DHM8"/>
<dbReference type="Proteomes" id="UP000028990">
    <property type="component" value="Unassembled WGS sequence"/>
</dbReference>
<organism evidence="1 2">
    <name type="scientific">Fukomys damarensis</name>
    <name type="common">Damaraland mole rat</name>
    <name type="synonym">Cryptomys damarensis</name>
    <dbReference type="NCBI Taxonomy" id="885580"/>
    <lineage>
        <taxon>Eukaryota</taxon>
        <taxon>Metazoa</taxon>
        <taxon>Chordata</taxon>
        <taxon>Craniata</taxon>
        <taxon>Vertebrata</taxon>
        <taxon>Euteleostomi</taxon>
        <taxon>Mammalia</taxon>
        <taxon>Eutheria</taxon>
        <taxon>Euarchontoglires</taxon>
        <taxon>Glires</taxon>
        <taxon>Rodentia</taxon>
        <taxon>Hystricomorpha</taxon>
        <taxon>Bathyergidae</taxon>
        <taxon>Fukomys</taxon>
    </lineage>
</organism>
<evidence type="ECO:0000313" key="1">
    <source>
        <dbReference type="EMBL" id="KFO29765.1"/>
    </source>
</evidence>
<keyword evidence="2" id="KW-1185">Reference proteome</keyword>
<sequence length="102" mass="11966">MKRTFEAETQHIARIHEQFDMMDMKAQQGLGVKEIQEQKQRMGLTKNLAFCGKWAREVWCYKNGLNNTSRRGRKVLLLRHVTQETNGSVPEPEVFTSSRDQR</sequence>
<proteinExistence type="predicted"/>
<name>A0A091DHM8_FUKDA</name>
<evidence type="ECO:0000313" key="2">
    <source>
        <dbReference type="Proteomes" id="UP000028990"/>
    </source>
</evidence>
<gene>
    <name evidence="1" type="ORF">H920_08920</name>
</gene>
<accession>A0A091DHM8</accession>
<reference evidence="1 2" key="1">
    <citation type="submission" date="2013-11" db="EMBL/GenBank/DDBJ databases">
        <title>The Damaraland mole rat (Fukomys damarensis) genome and evolution of African mole rats.</title>
        <authorList>
            <person name="Gladyshev V.N."/>
            <person name="Fang X."/>
        </authorList>
    </citation>
    <scope>NUCLEOTIDE SEQUENCE [LARGE SCALE GENOMIC DNA]</scope>
    <source>
        <tissue evidence="1">Liver</tissue>
    </source>
</reference>
<dbReference type="EMBL" id="KN122569">
    <property type="protein sequence ID" value="KFO29765.1"/>
    <property type="molecule type" value="Genomic_DNA"/>
</dbReference>